<feature type="region of interest" description="Disordered" evidence="1">
    <location>
        <begin position="64"/>
        <end position="92"/>
    </location>
</feature>
<dbReference type="OrthoDB" id="2245989at2759"/>
<reference evidence="2 3" key="1">
    <citation type="submission" date="2018-02" db="EMBL/GenBank/DDBJ databases">
        <title>The genomes of Aspergillus section Nigri reveals drivers in fungal speciation.</title>
        <authorList>
            <consortium name="DOE Joint Genome Institute"/>
            <person name="Vesth T.C."/>
            <person name="Nybo J."/>
            <person name="Theobald S."/>
            <person name="Brandl J."/>
            <person name="Frisvad J.C."/>
            <person name="Nielsen K.F."/>
            <person name="Lyhne E.K."/>
            <person name="Kogle M.E."/>
            <person name="Kuo A."/>
            <person name="Riley R."/>
            <person name="Clum A."/>
            <person name="Nolan M."/>
            <person name="Lipzen A."/>
            <person name="Salamov A."/>
            <person name="Henrissat B."/>
            <person name="Wiebenga A."/>
            <person name="De vries R.P."/>
            <person name="Grigoriev I.V."/>
            <person name="Mortensen U.H."/>
            <person name="Andersen M.R."/>
            <person name="Baker S.E."/>
        </authorList>
    </citation>
    <scope>NUCLEOTIDE SEQUENCE [LARGE SCALE GENOMIC DNA]</scope>
    <source>
        <strain evidence="2 3">CBS 707.79</strain>
    </source>
</reference>
<evidence type="ECO:0000313" key="2">
    <source>
        <dbReference type="EMBL" id="PYH96614.1"/>
    </source>
</evidence>
<evidence type="ECO:0008006" key="4">
    <source>
        <dbReference type="Google" id="ProtNLM"/>
    </source>
</evidence>
<proteinExistence type="predicted"/>
<dbReference type="PANTHER" id="PTHR38116">
    <property type="entry name" value="CHROMOSOME 7, WHOLE GENOME SHOTGUN SEQUENCE"/>
    <property type="match status" value="1"/>
</dbReference>
<dbReference type="VEuPathDB" id="FungiDB:BO71DRAFT_396923"/>
<feature type="region of interest" description="Disordered" evidence="1">
    <location>
        <begin position="1"/>
        <end position="41"/>
    </location>
</feature>
<dbReference type="Pfam" id="PF11905">
    <property type="entry name" value="DUF3425"/>
    <property type="match status" value="1"/>
</dbReference>
<dbReference type="PANTHER" id="PTHR38116:SF1">
    <property type="entry name" value="BZIP DOMAIN-CONTAINING PROTEIN"/>
    <property type="match status" value="1"/>
</dbReference>
<protein>
    <recommendedName>
        <fullName evidence="4">BZIP domain-containing protein</fullName>
    </recommendedName>
</protein>
<evidence type="ECO:0000256" key="1">
    <source>
        <dbReference type="SAM" id="MobiDB-lite"/>
    </source>
</evidence>
<gene>
    <name evidence="2" type="ORF">BO71DRAFT_396923</name>
</gene>
<organism evidence="2 3">
    <name type="scientific">Aspergillus ellipticus CBS 707.79</name>
    <dbReference type="NCBI Taxonomy" id="1448320"/>
    <lineage>
        <taxon>Eukaryota</taxon>
        <taxon>Fungi</taxon>
        <taxon>Dikarya</taxon>
        <taxon>Ascomycota</taxon>
        <taxon>Pezizomycotina</taxon>
        <taxon>Eurotiomycetes</taxon>
        <taxon>Eurotiomycetidae</taxon>
        <taxon>Eurotiales</taxon>
        <taxon>Aspergillaceae</taxon>
        <taxon>Aspergillus</taxon>
        <taxon>Aspergillus subgen. Circumdati</taxon>
    </lineage>
</organism>
<keyword evidence="3" id="KW-1185">Reference proteome</keyword>
<dbReference type="EMBL" id="KZ825835">
    <property type="protein sequence ID" value="PYH96614.1"/>
    <property type="molecule type" value="Genomic_DNA"/>
</dbReference>
<sequence>MSNAAEPLPDDPAGTGSGLPRRSRDMARAERRRHQNRINQQAWSKYTYRGLPLPLPIPYHFSCLPGPGQRQRARREEEHQAQRQRQQHDQVSLIQYPIPDLSLLVESAQDAFGRSETGTRACRLTHPNVSQILAIFEAAAYQSYRGNPRADHRLTLVKLNVFRAFIRNVAALGYDRGPMTDDSISRFSVSGPHPQDLPGVAATTLPASLCPTELQRSRPHHPWLDFFPFAQLRDNLIRHEDCMDDIQLCRDLMGFWTMPEEDNCMLVWGDPWEPTSWEVTETFLRKWGRLVRGCPEIIWSTNYWREVRGEKRLTWKASYDRLVEIESESWWGMCICRCRGMDF</sequence>
<evidence type="ECO:0000313" key="3">
    <source>
        <dbReference type="Proteomes" id="UP000247810"/>
    </source>
</evidence>
<accession>A0A319DHX5</accession>
<name>A0A319DHX5_9EURO</name>
<dbReference type="Proteomes" id="UP000247810">
    <property type="component" value="Unassembled WGS sequence"/>
</dbReference>
<dbReference type="InterPro" id="IPR021833">
    <property type="entry name" value="DUF3425"/>
</dbReference>
<dbReference type="AlphaFoldDB" id="A0A319DHX5"/>